<keyword evidence="2" id="KW-1185">Reference proteome</keyword>
<accession>A0ABR7R7R8</accession>
<proteinExistence type="predicted"/>
<dbReference type="Proteomes" id="UP000603940">
    <property type="component" value="Unassembled WGS sequence"/>
</dbReference>
<protein>
    <submittedName>
        <fullName evidence="1">Uncharacterized protein</fullName>
    </submittedName>
</protein>
<evidence type="ECO:0000313" key="2">
    <source>
        <dbReference type="Proteomes" id="UP000603940"/>
    </source>
</evidence>
<organism evidence="1 2">
    <name type="scientific">Pseudoroseomonas ludipueritiae</name>
    <dbReference type="NCBI Taxonomy" id="198093"/>
    <lineage>
        <taxon>Bacteria</taxon>
        <taxon>Pseudomonadati</taxon>
        <taxon>Pseudomonadota</taxon>
        <taxon>Alphaproteobacteria</taxon>
        <taxon>Acetobacterales</taxon>
        <taxon>Acetobacteraceae</taxon>
        <taxon>Pseudoroseomonas</taxon>
    </lineage>
</organism>
<evidence type="ECO:0000313" key="1">
    <source>
        <dbReference type="EMBL" id="MBC9177726.1"/>
    </source>
</evidence>
<gene>
    <name evidence="1" type="ORF">IBL25_12330</name>
</gene>
<name>A0ABR7R7R8_9PROT</name>
<sequence>MPPVNRDVLPPFVDVERWYLGEVRAGRPARLHPYGPGAYTIMIDGREMIFPSRHAYQAWQVARSSEPQRRLWSYRWWTLIRRRV</sequence>
<comment type="caution">
    <text evidence="1">The sequence shown here is derived from an EMBL/GenBank/DDBJ whole genome shotgun (WGS) entry which is preliminary data.</text>
</comment>
<dbReference type="EMBL" id="JACTUZ010000048">
    <property type="protein sequence ID" value="MBC9177726.1"/>
    <property type="molecule type" value="Genomic_DNA"/>
</dbReference>
<dbReference type="RefSeq" id="WP_187778846.1">
    <property type="nucleotide sequence ID" value="NZ_JACTUZ010000048.1"/>
</dbReference>
<reference evidence="1 2" key="1">
    <citation type="journal article" date="2009" name="Int. J. Syst. Evol. Microbiol.">
        <title>Transfer of Teichococcus ludipueritiae and Muricoccus roseus to the genus Roseomonas, as Roseomonas ludipueritiae comb. nov. and Roseomonas rosea comb. nov., respectively, and emended description of the genus Roseomonas.</title>
        <authorList>
            <person name="Sanchez-Porro C."/>
            <person name="Gallego V."/>
            <person name="Busse H.J."/>
            <person name="Kampfer P."/>
            <person name="Ventosa A."/>
        </authorList>
    </citation>
    <scope>NUCLEOTIDE SEQUENCE [LARGE SCALE GENOMIC DNA]</scope>
    <source>
        <strain evidence="1 2">DSM 14915</strain>
    </source>
</reference>